<sequence length="403" mass="47907">MNISILKLEIPVILSFYKLVSCSNTIEENMDTTNNYFINEFNSGNNLIETRISSDQNFDFKNDKDKNQRDVIEYSQDQDLSNPSTSKDNHEEENYFQVFETEICIKKMKYNLMVLKKVTNLINNILDIYKIDRLNRIMVKDILCWTYINQLYKLISRTVKSLEVLLPKCPLIYSQRDFYTIEQQFENISALLANHWDKNGLSETKNFYSLAKIFTQEHFDIPYEVLYTILLKEIQRIPEGLVEIKSTVLAVVNSYIGNRETLYSDYRQVCNVRYLLRLILILKSTKYISNNEYISKVNSLIKRCISSILWYTNEVREENTIQMFLNRLKVESYAKKYFGSLQYNDFYFVFSIIKKRESYTCRKEGGLQFTNKSDYFLKCETNTIELFNFIGRILIQNSVIFYN</sequence>
<name>A0A9P6KXQ1_9MICR</name>
<keyword evidence="1" id="KW-0732">Signal</keyword>
<feature type="signal peptide" evidence="1">
    <location>
        <begin position="1"/>
        <end position="22"/>
    </location>
</feature>
<comment type="caution">
    <text evidence="2">The sequence shown here is derived from an EMBL/GenBank/DDBJ whole genome shotgun (WGS) entry which is preliminary data.</text>
</comment>
<protein>
    <submittedName>
        <fullName evidence="2">Uncharacterized protein</fullName>
    </submittedName>
</protein>
<evidence type="ECO:0000313" key="2">
    <source>
        <dbReference type="EMBL" id="KAF9760985.1"/>
    </source>
</evidence>
<feature type="chain" id="PRO_5040247419" evidence="1">
    <location>
        <begin position="23"/>
        <end position="403"/>
    </location>
</feature>
<reference evidence="2 3" key="1">
    <citation type="journal article" date="2020" name="Genome Biol. Evol.">
        <title>Comparative genomics of strictly vertically transmitted, feminizing microsporidia endosymbionts of amphipod crustaceans.</title>
        <authorList>
            <person name="Cormier A."/>
            <person name="Chebbi M.A."/>
            <person name="Giraud I."/>
            <person name="Wattier R."/>
            <person name="Teixeira M."/>
            <person name="Gilbert C."/>
            <person name="Rigaud T."/>
            <person name="Cordaux R."/>
        </authorList>
    </citation>
    <scope>NUCLEOTIDE SEQUENCE [LARGE SCALE GENOMIC DNA]</scope>
    <source>
        <strain evidence="2 3">Ou3-Ou53</strain>
    </source>
</reference>
<dbReference type="AlphaFoldDB" id="A0A9P6KXQ1"/>
<dbReference type="EMBL" id="SBJO01000460">
    <property type="protein sequence ID" value="KAF9760985.1"/>
    <property type="molecule type" value="Genomic_DNA"/>
</dbReference>
<organism evidence="2 3">
    <name type="scientific">Nosema granulosis</name>
    <dbReference type="NCBI Taxonomy" id="83296"/>
    <lineage>
        <taxon>Eukaryota</taxon>
        <taxon>Fungi</taxon>
        <taxon>Fungi incertae sedis</taxon>
        <taxon>Microsporidia</taxon>
        <taxon>Nosematidae</taxon>
        <taxon>Nosema</taxon>
    </lineage>
</organism>
<evidence type="ECO:0000313" key="3">
    <source>
        <dbReference type="Proteomes" id="UP000740883"/>
    </source>
</evidence>
<proteinExistence type="predicted"/>
<gene>
    <name evidence="2" type="ORF">NGRA_2920</name>
</gene>
<accession>A0A9P6KXQ1</accession>
<evidence type="ECO:0000256" key="1">
    <source>
        <dbReference type="SAM" id="SignalP"/>
    </source>
</evidence>
<keyword evidence="3" id="KW-1185">Reference proteome</keyword>
<dbReference type="Proteomes" id="UP000740883">
    <property type="component" value="Unassembled WGS sequence"/>
</dbReference>